<dbReference type="SUPFAM" id="SSF55424">
    <property type="entry name" value="FAD/NAD-linked reductases, dimerisation (C-terminal) domain"/>
    <property type="match status" value="1"/>
</dbReference>
<feature type="domain" description="FAD/NAD(P)-binding" evidence="5">
    <location>
        <begin position="16"/>
        <end position="312"/>
    </location>
</feature>
<keyword evidence="4" id="KW-0560">Oxidoreductase</keyword>
<dbReference type="InterPro" id="IPR023753">
    <property type="entry name" value="FAD/NAD-binding_dom"/>
</dbReference>
<comment type="cofactor">
    <cofactor evidence="1">
        <name>FAD</name>
        <dbReference type="ChEBI" id="CHEBI:57692"/>
    </cofactor>
</comment>
<evidence type="ECO:0000256" key="2">
    <source>
        <dbReference type="ARBA" id="ARBA00022630"/>
    </source>
</evidence>
<dbReference type="Pfam" id="PF07992">
    <property type="entry name" value="Pyr_redox_2"/>
    <property type="match status" value="1"/>
</dbReference>
<dbReference type="InterPro" id="IPR050446">
    <property type="entry name" value="FAD-oxidoreductase/Apoptosis"/>
</dbReference>
<dbReference type="InterPro" id="IPR016156">
    <property type="entry name" value="FAD/NAD-linked_Rdtase_dimer_sf"/>
</dbReference>
<dbReference type="InterPro" id="IPR036188">
    <property type="entry name" value="FAD/NAD-bd_sf"/>
</dbReference>
<keyword evidence="8" id="KW-1185">Reference proteome</keyword>
<evidence type="ECO:0000256" key="4">
    <source>
        <dbReference type="ARBA" id="ARBA00023002"/>
    </source>
</evidence>
<dbReference type="PANTHER" id="PTHR43557:SF2">
    <property type="entry name" value="RIESKE DOMAIN-CONTAINING PROTEIN-RELATED"/>
    <property type="match status" value="1"/>
</dbReference>
<protein>
    <submittedName>
        <fullName evidence="7">Ferredoxin reductase</fullName>
    </submittedName>
</protein>
<dbReference type="PRINTS" id="PR00368">
    <property type="entry name" value="FADPNR"/>
</dbReference>
<reference evidence="7" key="2">
    <citation type="submission" date="2023-01" db="EMBL/GenBank/DDBJ databases">
        <authorList>
            <person name="Sun Q."/>
            <person name="Evtushenko L."/>
        </authorList>
    </citation>
    <scope>NUCLEOTIDE SEQUENCE</scope>
    <source>
        <strain evidence="7">VKM Ac-1246</strain>
    </source>
</reference>
<name>A0ABQ5T4G1_9ACTN</name>
<dbReference type="Gene3D" id="3.50.50.60">
    <property type="entry name" value="FAD/NAD(P)-binding domain"/>
    <property type="match status" value="2"/>
</dbReference>
<comment type="caution">
    <text evidence="7">The sequence shown here is derived from an EMBL/GenBank/DDBJ whole genome shotgun (WGS) entry which is preliminary data.</text>
</comment>
<accession>A0ABQ5T4G1</accession>
<sequence length="429" mass="46191">MSPGERSAAAAMNSSRVVIVGAGHASAQLCASLRQEGWAGEILLIGDEPCLPYQRPPLSKTFLAGESALDELLIRKPDFYDKQAITLRCARVRSLDPEAREIRLGHGETLAYDKLVLCLGARPRRLVLPGAELAGVHHLRDAADIEAIRADLPAARRAVIVGGGYIGLETAASLRNLGVAVTVLEAADRVLQRVTAPEVSTFYERVHREEGVELRLGVGITALEGDGRVSGVRLADGDLVAADLVIVGIGVVPNVEIADRAGVSVEDGIVIDSCGRTSAPDIYAAGDCASYFDRRQGRRLRLESVPNAVEQAKSVAAAICGREKEIAALPWFWSDQYDLKLQIAGLSTGYEEVVLRGDPATGRDLACFYLARGRIIAADCVNRPHEFMFSKRAIAQELAPDKELLTDLTTDLRSLLDRSPSRAPRADRS</sequence>
<dbReference type="InterPro" id="IPR028202">
    <property type="entry name" value="Reductase_C"/>
</dbReference>
<dbReference type="Gene3D" id="3.30.390.30">
    <property type="match status" value="1"/>
</dbReference>
<evidence type="ECO:0000313" key="8">
    <source>
        <dbReference type="Proteomes" id="UP001142292"/>
    </source>
</evidence>
<dbReference type="PANTHER" id="PTHR43557">
    <property type="entry name" value="APOPTOSIS-INDUCING FACTOR 1"/>
    <property type="match status" value="1"/>
</dbReference>
<proteinExistence type="predicted"/>
<evidence type="ECO:0000313" key="7">
    <source>
        <dbReference type="EMBL" id="GLJ70364.1"/>
    </source>
</evidence>
<evidence type="ECO:0000259" key="6">
    <source>
        <dbReference type="Pfam" id="PF14759"/>
    </source>
</evidence>
<feature type="domain" description="Reductase C-terminal" evidence="6">
    <location>
        <begin position="331"/>
        <end position="416"/>
    </location>
</feature>
<evidence type="ECO:0000256" key="1">
    <source>
        <dbReference type="ARBA" id="ARBA00001974"/>
    </source>
</evidence>
<dbReference type="EMBL" id="BSEL01000011">
    <property type="protein sequence ID" value="GLJ70364.1"/>
    <property type="molecule type" value="Genomic_DNA"/>
</dbReference>
<dbReference type="Proteomes" id="UP001142292">
    <property type="component" value="Unassembled WGS sequence"/>
</dbReference>
<dbReference type="PRINTS" id="PR00411">
    <property type="entry name" value="PNDRDTASEI"/>
</dbReference>
<evidence type="ECO:0000256" key="3">
    <source>
        <dbReference type="ARBA" id="ARBA00022827"/>
    </source>
</evidence>
<keyword evidence="2" id="KW-0285">Flavoprotein</keyword>
<keyword evidence="3" id="KW-0274">FAD</keyword>
<reference evidence="7" key="1">
    <citation type="journal article" date="2014" name="Int. J. Syst. Evol. Microbiol.">
        <title>Complete genome of a new Firmicutes species belonging to the dominant human colonic microbiota ('Ruminococcus bicirculans') reveals two chromosomes and a selective capacity to utilize plant glucans.</title>
        <authorList>
            <consortium name="NISC Comparative Sequencing Program"/>
            <person name="Wegmann U."/>
            <person name="Louis P."/>
            <person name="Goesmann A."/>
            <person name="Henrissat B."/>
            <person name="Duncan S.H."/>
            <person name="Flint H.J."/>
        </authorList>
    </citation>
    <scope>NUCLEOTIDE SEQUENCE</scope>
    <source>
        <strain evidence="7">VKM Ac-1246</strain>
    </source>
</reference>
<dbReference type="Pfam" id="PF14759">
    <property type="entry name" value="Reductase_C"/>
    <property type="match status" value="1"/>
</dbReference>
<evidence type="ECO:0000259" key="5">
    <source>
        <dbReference type="Pfam" id="PF07992"/>
    </source>
</evidence>
<gene>
    <name evidence="7" type="ORF">GCM10017579_44000</name>
</gene>
<organism evidence="7 8">
    <name type="scientific">Nocardioides luteus</name>
    <dbReference type="NCBI Taxonomy" id="1844"/>
    <lineage>
        <taxon>Bacteria</taxon>
        <taxon>Bacillati</taxon>
        <taxon>Actinomycetota</taxon>
        <taxon>Actinomycetes</taxon>
        <taxon>Propionibacteriales</taxon>
        <taxon>Nocardioidaceae</taxon>
        <taxon>Nocardioides</taxon>
    </lineage>
</organism>
<dbReference type="SUPFAM" id="SSF51905">
    <property type="entry name" value="FAD/NAD(P)-binding domain"/>
    <property type="match status" value="2"/>
</dbReference>